<gene>
    <name evidence="1" type="ORF">F5878DRAFT_662140</name>
</gene>
<proteinExistence type="predicted"/>
<dbReference type="EMBL" id="MU806250">
    <property type="protein sequence ID" value="KAJ3837372.1"/>
    <property type="molecule type" value="Genomic_DNA"/>
</dbReference>
<dbReference type="AlphaFoldDB" id="A0AA38UCR9"/>
<accession>A0AA38UCR9</accession>
<keyword evidence="2" id="KW-1185">Reference proteome</keyword>
<sequence>MSEVLDTVPLNFGTYRVHPELLTRFADPTSPLQSFDGRVGIILPNDYLITSPNCDVLFEPPFSTRYVRLRRNLHYFHDDPLFYPQTFNQALPHLPLIRAPSPDPKHPFAAAWMNPLDANFDAENGGMLYDAGILDNDFYLQIKSLAIDVLGTLPPDNHTDAYLVQGALQVNRMLELLLMAAPRITTCMRLASLQQNILELDARIRYRARSWTIAIEESRRLGKTPPVLDVIGAFTDDLPTLDTLYRLGIPVWFLRPVSETPDARIDRSACLIAEDSSQSYELPSGFRVDGTDAEPTHVVIWEGLSNKTERLVAMNAYLQSLLYPSSIFGPSPPPSPHSYQKALATSARFYHLPGKASTSTSSNHHTNTRSAARVMPYFQNVRKKPQIHKQGNNTFLDLNTPAMPPAVPVWSRALAVLSTYNQSLRRPETIDCGYFLPPPRLLDGPATTSLRAFYYRSWLKIRPLILQSLNGLMKPPNLTAKRWRSLLDIVGGHPSEKVNNTKNAIYRNEMRIVLETLVKNTNAKFSLDFSPQVEEFAGQQIDCSTEPPPSEVATEILWEIFELSFRQEFIALDRLVDDSGLPLPQRNLLLDACWIGSRHKLDPAKAEEGLAASDIQKRLPYIHAVYQVMKTWKGDKPEELCNPFPNDSKAHNFVPLIERVERSLAIFYTTSFLTTFARAATIPHYLTKH</sequence>
<comment type="caution">
    <text evidence="1">The sequence shown here is derived from an EMBL/GenBank/DDBJ whole genome shotgun (WGS) entry which is preliminary data.</text>
</comment>
<reference evidence="1" key="1">
    <citation type="submission" date="2022-08" db="EMBL/GenBank/DDBJ databases">
        <authorList>
            <consortium name="DOE Joint Genome Institute"/>
            <person name="Min B."/>
            <person name="Riley R."/>
            <person name="Sierra-Patev S."/>
            <person name="Naranjo-Ortiz M."/>
            <person name="Looney B."/>
            <person name="Konkel Z."/>
            <person name="Slot J.C."/>
            <person name="Sakamoto Y."/>
            <person name="Steenwyk J.L."/>
            <person name="Rokas A."/>
            <person name="Carro J."/>
            <person name="Camarero S."/>
            <person name="Ferreira P."/>
            <person name="Molpeceres G."/>
            <person name="Ruiz-Duenas F.J."/>
            <person name="Serrano A."/>
            <person name="Henrissat B."/>
            <person name="Drula E."/>
            <person name="Hughes K.W."/>
            <person name="Mata J.L."/>
            <person name="Ishikawa N.K."/>
            <person name="Vargas-Isla R."/>
            <person name="Ushijima S."/>
            <person name="Smith C.A."/>
            <person name="Ahrendt S."/>
            <person name="Andreopoulos W."/>
            <person name="He G."/>
            <person name="Labutti K."/>
            <person name="Lipzen A."/>
            <person name="Ng V."/>
            <person name="Sandor L."/>
            <person name="Barry K."/>
            <person name="Martinez A.T."/>
            <person name="Xiao Y."/>
            <person name="Gibbons J.G."/>
            <person name="Terashima K."/>
            <person name="Hibbett D.S."/>
            <person name="Grigoriev I.V."/>
        </authorList>
    </citation>
    <scope>NUCLEOTIDE SEQUENCE</scope>
    <source>
        <strain evidence="1">TFB9207</strain>
    </source>
</reference>
<dbReference type="Proteomes" id="UP001163846">
    <property type="component" value="Unassembled WGS sequence"/>
</dbReference>
<protein>
    <submittedName>
        <fullName evidence="1">Uncharacterized protein</fullName>
    </submittedName>
</protein>
<organism evidence="1 2">
    <name type="scientific">Lentinula raphanica</name>
    <dbReference type="NCBI Taxonomy" id="153919"/>
    <lineage>
        <taxon>Eukaryota</taxon>
        <taxon>Fungi</taxon>
        <taxon>Dikarya</taxon>
        <taxon>Basidiomycota</taxon>
        <taxon>Agaricomycotina</taxon>
        <taxon>Agaricomycetes</taxon>
        <taxon>Agaricomycetidae</taxon>
        <taxon>Agaricales</taxon>
        <taxon>Marasmiineae</taxon>
        <taxon>Omphalotaceae</taxon>
        <taxon>Lentinula</taxon>
    </lineage>
</organism>
<evidence type="ECO:0000313" key="1">
    <source>
        <dbReference type="EMBL" id="KAJ3837372.1"/>
    </source>
</evidence>
<name>A0AA38UCR9_9AGAR</name>
<evidence type="ECO:0000313" key="2">
    <source>
        <dbReference type="Proteomes" id="UP001163846"/>
    </source>
</evidence>